<sequence>MEKRMLAWPRVKIGRIGDARVEIRPREHEVSPEFWTSQGHCSTATADVRQHDIEIVLECVEEYLHEYFDWKVTGRGKNSLVGAQACLKKPNQADLSMGRVSGPKSFWHRQVGNRRKGRWCLNVRNSMGSMKGEDNSCRKARIHGKLPGTTRAGTRTVCLSRCYNTFCNAGLFPEVNNRKGKEPRA</sequence>
<evidence type="ECO:0000313" key="1">
    <source>
        <dbReference type="EMBL" id="KAG7442083.1"/>
    </source>
</evidence>
<dbReference type="RefSeq" id="XP_043035583.1">
    <property type="nucleotide sequence ID" value="XM_043190613.1"/>
</dbReference>
<comment type="caution">
    <text evidence="1">The sequence shown here is derived from an EMBL/GenBank/DDBJ whole genome shotgun (WGS) entry which is preliminary data.</text>
</comment>
<dbReference type="Proteomes" id="UP000812287">
    <property type="component" value="Unassembled WGS sequence"/>
</dbReference>
<dbReference type="AlphaFoldDB" id="A0A9P8AN94"/>
<protein>
    <submittedName>
        <fullName evidence="1">Uncharacterized protein</fullName>
    </submittedName>
</protein>
<evidence type="ECO:0000313" key="2">
    <source>
        <dbReference type="Proteomes" id="UP000812287"/>
    </source>
</evidence>
<accession>A0A9P8AN94</accession>
<keyword evidence="2" id="KW-1185">Reference proteome</keyword>
<gene>
    <name evidence="1" type="ORF">BT62DRAFT_996828</name>
</gene>
<proteinExistence type="predicted"/>
<name>A0A9P8AN94_9AGAR</name>
<dbReference type="GeneID" id="66112910"/>
<organism evidence="1 2">
    <name type="scientific">Guyanagaster necrorhizus</name>
    <dbReference type="NCBI Taxonomy" id="856835"/>
    <lineage>
        <taxon>Eukaryota</taxon>
        <taxon>Fungi</taxon>
        <taxon>Dikarya</taxon>
        <taxon>Basidiomycota</taxon>
        <taxon>Agaricomycotina</taxon>
        <taxon>Agaricomycetes</taxon>
        <taxon>Agaricomycetidae</taxon>
        <taxon>Agaricales</taxon>
        <taxon>Marasmiineae</taxon>
        <taxon>Physalacriaceae</taxon>
        <taxon>Guyanagaster</taxon>
    </lineage>
</organism>
<reference evidence="1" key="1">
    <citation type="submission" date="2020-11" db="EMBL/GenBank/DDBJ databases">
        <title>Adaptations for nitrogen fixation in a non-lichenized fungal sporocarp promotes dispersal by wood-feeding termites.</title>
        <authorList>
            <consortium name="DOE Joint Genome Institute"/>
            <person name="Koch R.A."/>
            <person name="Yoon G."/>
            <person name="Arayal U."/>
            <person name="Lail K."/>
            <person name="Amirebrahimi M."/>
            <person name="Labutti K."/>
            <person name="Lipzen A."/>
            <person name="Riley R."/>
            <person name="Barry K."/>
            <person name="Henrissat B."/>
            <person name="Grigoriev I.V."/>
            <person name="Herr J.R."/>
            <person name="Aime M.C."/>
        </authorList>
    </citation>
    <scope>NUCLEOTIDE SEQUENCE</scope>
    <source>
        <strain evidence="1">MCA 3950</strain>
    </source>
</reference>
<dbReference type="EMBL" id="MU250554">
    <property type="protein sequence ID" value="KAG7442083.1"/>
    <property type="molecule type" value="Genomic_DNA"/>
</dbReference>